<comment type="caution">
    <text evidence="2">The sequence shown here is derived from an EMBL/GenBank/DDBJ whole genome shotgun (WGS) entry which is preliminary data.</text>
</comment>
<evidence type="ECO:0000313" key="2">
    <source>
        <dbReference type="EMBL" id="KAF9476177.1"/>
    </source>
</evidence>
<dbReference type="Proteomes" id="UP000807469">
    <property type="component" value="Unassembled WGS sequence"/>
</dbReference>
<proteinExistence type="predicted"/>
<evidence type="ECO:0000313" key="3">
    <source>
        <dbReference type="Proteomes" id="UP000807469"/>
    </source>
</evidence>
<dbReference type="AlphaFoldDB" id="A0A9P5YUU9"/>
<sequence>MTDNILSLPEELRIQIMARLDGRSLIHCAMTCKLLYETLRNSTLLEYYIQLHFDGLEDGGTSMSTTTPEIIGHLLQRRDAWFTQTWADPVYTSGPSTQYRDHCDSYRLGGGAFASTNGNHLEIVWLPTASNAKGRRIEHDLSATPITKYGMDPTQDVIAMLEDYYRAPMSHDYVRVVHIYIRTLSGNTPHPLARRSVIQFTDINTNSLGDSIHNPKLEISHNTLVLWTSDYVPRVLIWDWKTGELLMDVSFIVPRMNSYDIHDFCLLGSSDFALMTRPSRCGSIELYKFVKHPIHGTAIHLATLNLPPLARYAPLDNLAIRTYTNPIHAHPSPHKSFVVDQEEQIYVFEVEYEYFSGPDIGYRQFAVVMMHVHQRIFMKYCVRGGGDKAAVDVPWEEWGPSNTAIQISIRTRGMRLSHGQRVICLPIDIQYTNDEVPFTDLEIKDFSLSGVLAAQDAKPIVSLGNHKPYGLLVESNTIRVSEVPIFKNDVEGKLPYVSYYLKFEEGYSTMMICEEGVVGIIDRDEGSWLHIYPL</sequence>
<evidence type="ECO:0000259" key="1">
    <source>
        <dbReference type="PROSITE" id="PS50181"/>
    </source>
</evidence>
<name>A0A9P5YUU9_9AGAR</name>
<reference evidence="2" key="1">
    <citation type="submission" date="2020-11" db="EMBL/GenBank/DDBJ databases">
        <authorList>
            <consortium name="DOE Joint Genome Institute"/>
            <person name="Ahrendt S."/>
            <person name="Riley R."/>
            <person name="Andreopoulos W."/>
            <person name="Labutti K."/>
            <person name="Pangilinan J."/>
            <person name="Ruiz-Duenas F.J."/>
            <person name="Barrasa J.M."/>
            <person name="Sanchez-Garcia M."/>
            <person name="Camarero S."/>
            <person name="Miyauchi S."/>
            <person name="Serrano A."/>
            <person name="Linde D."/>
            <person name="Babiker R."/>
            <person name="Drula E."/>
            <person name="Ayuso-Fernandez I."/>
            <person name="Pacheco R."/>
            <person name="Padilla G."/>
            <person name="Ferreira P."/>
            <person name="Barriuso J."/>
            <person name="Kellner H."/>
            <person name="Castanera R."/>
            <person name="Alfaro M."/>
            <person name="Ramirez L."/>
            <person name="Pisabarro A.G."/>
            <person name="Kuo A."/>
            <person name="Tritt A."/>
            <person name="Lipzen A."/>
            <person name="He G."/>
            <person name="Yan M."/>
            <person name="Ng V."/>
            <person name="Cullen D."/>
            <person name="Martin F."/>
            <person name="Rosso M.-N."/>
            <person name="Henrissat B."/>
            <person name="Hibbett D."/>
            <person name="Martinez A.T."/>
            <person name="Grigoriev I.V."/>
        </authorList>
    </citation>
    <scope>NUCLEOTIDE SEQUENCE</scope>
    <source>
        <strain evidence="2">CIRM-BRFM 674</strain>
    </source>
</reference>
<dbReference type="SUPFAM" id="SSF81383">
    <property type="entry name" value="F-box domain"/>
    <property type="match status" value="1"/>
</dbReference>
<dbReference type="InterPro" id="IPR036047">
    <property type="entry name" value="F-box-like_dom_sf"/>
</dbReference>
<dbReference type="OrthoDB" id="2745718at2759"/>
<gene>
    <name evidence="2" type="ORF">BDN70DRAFT_882768</name>
</gene>
<dbReference type="InterPro" id="IPR001810">
    <property type="entry name" value="F-box_dom"/>
</dbReference>
<accession>A0A9P5YUU9</accession>
<keyword evidence="3" id="KW-1185">Reference proteome</keyword>
<feature type="domain" description="F-box" evidence="1">
    <location>
        <begin position="2"/>
        <end position="51"/>
    </location>
</feature>
<dbReference type="EMBL" id="MU155304">
    <property type="protein sequence ID" value="KAF9476177.1"/>
    <property type="molecule type" value="Genomic_DNA"/>
</dbReference>
<protein>
    <recommendedName>
        <fullName evidence="1">F-box domain-containing protein</fullName>
    </recommendedName>
</protein>
<dbReference type="PROSITE" id="PS50181">
    <property type="entry name" value="FBOX"/>
    <property type="match status" value="1"/>
</dbReference>
<dbReference type="CDD" id="cd09917">
    <property type="entry name" value="F-box_SF"/>
    <property type="match status" value="1"/>
</dbReference>
<dbReference type="Gene3D" id="1.20.1280.50">
    <property type="match status" value="1"/>
</dbReference>
<dbReference type="Pfam" id="PF00646">
    <property type="entry name" value="F-box"/>
    <property type="match status" value="1"/>
</dbReference>
<organism evidence="2 3">
    <name type="scientific">Pholiota conissans</name>
    <dbReference type="NCBI Taxonomy" id="109636"/>
    <lineage>
        <taxon>Eukaryota</taxon>
        <taxon>Fungi</taxon>
        <taxon>Dikarya</taxon>
        <taxon>Basidiomycota</taxon>
        <taxon>Agaricomycotina</taxon>
        <taxon>Agaricomycetes</taxon>
        <taxon>Agaricomycetidae</taxon>
        <taxon>Agaricales</taxon>
        <taxon>Agaricineae</taxon>
        <taxon>Strophariaceae</taxon>
        <taxon>Pholiota</taxon>
    </lineage>
</organism>